<evidence type="ECO:0000256" key="2">
    <source>
        <dbReference type="ARBA" id="ARBA00022679"/>
    </source>
</evidence>
<dbReference type="Proteomes" id="UP000465866">
    <property type="component" value="Chromosome"/>
</dbReference>
<evidence type="ECO:0000256" key="3">
    <source>
        <dbReference type="ARBA" id="ARBA00022777"/>
    </source>
</evidence>
<dbReference type="PANTHER" id="PTHR34383">
    <property type="entry name" value="POLYPHOSPHATE:AMP PHOSPHOTRANSFERASE-RELATED"/>
    <property type="match status" value="1"/>
</dbReference>
<dbReference type="InterPro" id="IPR022486">
    <property type="entry name" value="PPK2_PA0141"/>
</dbReference>
<dbReference type="RefSeq" id="WP_163780274.1">
    <property type="nucleotide sequence ID" value="NZ_AP022569.1"/>
</dbReference>
<organism evidence="7 8">
    <name type="scientific">Mycobacterium cookii</name>
    <dbReference type="NCBI Taxonomy" id="1775"/>
    <lineage>
        <taxon>Bacteria</taxon>
        <taxon>Bacillati</taxon>
        <taxon>Actinomycetota</taxon>
        <taxon>Actinomycetes</taxon>
        <taxon>Mycobacteriales</taxon>
        <taxon>Mycobacteriaceae</taxon>
        <taxon>Mycobacterium</taxon>
    </lineage>
</organism>
<dbReference type="Pfam" id="PF03976">
    <property type="entry name" value="PPK2"/>
    <property type="match status" value="1"/>
</dbReference>
<comment type="similarity">
    <text evidence="1 4">Belongs to the polyphosphate kinase 2 (PPK2) family. Class I subfamily.</text>
</comment>
<dbReference type="AlphaFoldDB" id="A0A7I7L320"/>
<evidence type="ECO:0000256" key="1">
    <source>
        <dbReference type="ARBA" id="ARBA00009924"/>
    </source>
</evidence>
<proteinExistence type="inferred from homology"/>
<evidence type="ECO:0000256" key="4">
    <source>
        <dbReference type="RuleBase" id="RU369062"/>
    </source>
</evidence>
<dbReference type="InterPro" id="IPR022488">
    <property type="entry name" value="PPK2-related"/>
</dbReference>
<evidence type="ECO:0000313" key="7">
    <source>
        <dbReference type="EMBL" id="BBX48474.1"/>
    </source>
</evidence>
<keyword evidence="8" id="KW-1185">Reference proteome</keyword>
<name>A0A7I7L320_9MYCO</name>
<comment type="function">
    <text evidence="4">Uses inorganic polyphosphate (polyP) as a donor to convert GDP to GTP or ADP to ATP.</text>
</comment>
<protein>
    <recommendedName>
        <fullName evidence="4">ADP/GDP-polyphosphate phosphotransferase</fullName>
        <ecNumber evidence="4">2.7.4.-</ecNumber>
    </recommendedName>
    <alternativeName>
        <fullName evidence="4">Polyphosphate kinase PPK2</fullName>
    </alternativeName>
</protein>
<dbReference type="GO" id="GO:0008976">
    <property type="term" value="F:polyphosphate kinase activity"/>
    <property type="evidence" value="ECO:0007669"/>
    <property type="project" value="UniProtKB-UniRule"/>
</dbReference>
<dbReference type="EC" id="2.7.4.-" evidence="4"/>
<dbReference type="EMBL" id="AP022569">
    <property type="protein sequence ID" value="BBX48474.1"/>
    <property type="molecule type" value="Genomic_DNA"/>
</dbReference>
<evidence type="ECO:0000313" key="8">
    <source>
        <dbReference type="Proteomes" id="UP000465866"/>
    </source>
</evidence>
<evidence type="ECO:0000259" key="6">
    <source>
        <dbReference type="Pfam" id="PF03976"/>
    </source>
</evidence>
<dbReference type="GO" id="GO:0006793">
    <property type="term" value="P:phosphorus metabolic process"/>
    <property type="evidence" value="ECO:0007669"/>
    <property type="project" value="InterPro"/>
</dbReference>
<reference evidence="7 8" key="1">
    <citation type="journal article" date="2019" name="Emerg. Microbes Infect.">
        <title>Comprehensive subspecies identification of 175 nontuberculous mycobacteria species based on 7547 genomic profiles.</title>
        <authorList>
            <person name="Matsumoto Y."/>
            <person name="Kinjo T."/>
            <person name="Motooka D."/>
            <person name="Nabeya D."/>
            <person name="Jung N."/>
            <person name="Uechi K."/>
            <person name="Horii T."/>
            <person name="Iida T."/>
            <person name="Fujita J."/>
            <person name="Nakamura S."/>
        </authorList>
    </citation>
    <scope>NUCLEOTIDE SEQUENCE [LARGE SCALE GENOMIC DNA]</scope>
    <source>
        <strain evidence="7 8">JCM 12404</strain>
    </source>
</reference>
<sequence>MSKASDTNGSAKGKKRSKVKSPRTKLSNEVYEAELFRLQTEFVKLQEWVRATGARIAVVFEGRDGAGKGGTIKRITEYLSPRIVRIAALPAPTERERGQWYYQRYVEHLPAKGEVVLFDRSWYNRAGVEKVMGFCTAQEHALFLRQTPTFEQMLIDDGILLRKYWFSVSEKEQLRRFRSRLTDPVRQWKLSPMDLESLTRWDDYSRAKDEMMVYTDTPSTPWYVVESDVKKHSRLNMMSHLLSTIEYHEVPHPHVELPTRPVEANDYQRPPRELSTYVEDHVATLMGDPE</sequence>
<dbReference type="PIRSF" id="PIRSF028756">
    <property type="entry name" value="PPK2_prd"/>
    <property type="match status" value="1"/>
</dbReference>
<comment type="subunit">
    <text evidence="4">Homotetramer.</text>
</comment>
<dbReference type="KEGG" id="mcoo:MCOO_44890"/>
<dbReference type="InterPro" id="IPR016898">
    <property type="entry name" value="Polyphosphate_phosphotransfera"/>
</dbReference>
<dbReference type="NCBIfam" id="TIGR03707">
    <property type="entry name" value="PPK2_P_aer"/>
    <property type="match status" value="1"/>
</dbReference>
<dbReference type="Gene3D" id="3.40.50.300">
    <property type="entry name" value="P-loop containing nucleotide triphosphate hydrolases"/>
    <property type="match status" value="1"/>
</dbReference>
<feature type="compositionally biased region" description="Basic residues" evidence="5">
    <location>
        <begin position="12"/>
        <end position="23"/>
    </location>
</feature>
<dbReference type="InterPro" id="IPR027417">
    <property type="entry name" value="P-loop_NTPase"/>
</dbReference>
<feature type="region of interest" description="Disordered" evidence="5">
    <location>
        <begin position="1"/>
        <end position="23"/>
    </location>
</feature>
<keyword evidence="2 4" id="KW-0808">Transferase</keyword>
<feature type="domain" description="Polyphosphate kinase-2-related" evidence="6">
    <location>
        <begin position="26"/>
        <end position="251"/>
    </location>
</feature>
<dbReference type="FunFam" id="3.40.50.300:FF:002388">
    <property type="entry name" value="Polyphosphate:NDP phosphotransferase 2"/>
    <property type="match status" value="1"/>
</dbReference>
<evidence type="ECO:0000256" key="5">
    <source>
        <dbReference type="SAM" id="MobiDB-lite"/>
    </source>
</evidence>
<keyword evidence="3 4" id="KW-0418">Kinase</keyword>
<dbReference type="SUPFAM" id="SSF52540">
    <property type="entry name" value="P-loop containing nucleoside triphosphate hydrolases"/>
    <property type="match status" value="1"/>
</dbReference>
<dbReference type="PANTHER" id="PTHR34383:SF1">
    <property type="entry name" value="ADP-POLYPHOSPHATE PHOSPHOTRANSFERASE"/>
    <property type="match status" value="1"/>
</dbReference>
<feature type="compositionally biased region" description="Polar residues" evidence="5">
    <location>
        <begin position="1"/>
        <end position="10"/>
    </location>
</feature>
<gene>
    <name evidence="7" type="primary">ppk2</name>
    <name evidence="7" type="ORF">MCOO_44890</name>
</gene>
<accession>A0A7I7L320</accession>